<dbReference type="AlphaFoldDB" id="A0AAD4R1K0"/>
<comment type="caution">
    <text evidence="2">The sequence shown here is derived from an EMBL/GenBank/DDBJ whole genome shotgun (WGS) entry which is preliminary data.</text>
</comment>
<evidence type="ECO:0000256" key="1">
    <source>
        <dbReference type="SAM" id="Phobius"/>
    </source>
</evidence>
<keyword evidence="3" id="KW-1185">Reference proteome</keyword>
<proteinExistence type="predicted"/>
<organism evidence="2 3">
    <name type="scientific">Ditylenchus destructor</name>
    <dbReference type="NCBI Taxonomy" id="166010"/>
    <lineage>
        <taxon>Eukaryota</taxon>
        <taxon>Metazoa</taxon>
        <taxon>Ecdysozoa</taxon>
        <taxon>Nematoda</taxon>
        <taxon>Chromadorea</taxon>
        <taxon>Rhabditida</taxon>
        <taxon>Tylenchina</taxon>
        <taxon>Tylenchomorpha</taxon>
        <taxon>Sphaerularioidea</taxon>
        <taxon>Anguinidae</taxon>
        <taxon>Anguininae</taxon>
        <taxon>Ditylenchus</taxon>
    </lineage>
</organism>
<feature type="transmembrane region" description="Helical" evidence="1">
    <location>
        <begin position="201"/>
        <end position="219"/>
    </location>
</feature>
<gene>
    <name evidence="2" type="ORF">DdX_14853</name>
</gene>
<protein>
    <submittedName>
        <fullName evidence="2">Uncharacterized protein</fullName>
    </submittedName>
</protein>
<evidence type="ECO:0000313" key="2">
    <source>
        <dbReference type="EMBL" id="KAI1703520.1"/>
    </source>
</evidence>
<evidence type="ECO:0000313" key="3">
    <source>
        <dbReference type="Proteomes" id="UP001201812"/>
    </source>
</evidence>
<dbReference type="PANTHER" id="PTHR34492">
    <property type="entry name" value="GUSTATORY RECEPTOR FAMILY"/>
    <property type="match status" value="1"/>
</dbReference>
<feature type="transmembrane region" description="Helical" evidence="1">
    <location>
        <begin position="84"/>
        <end position="107"/>
    </location>
</feature>
<dbReference type="Proteomes" id="UP001201812">
    <property type="component" value="Unassembled WGS sequence"/>
</dbReference>
<keyword evidence="1" id="KW-0812">Transmembrane</keyword>
<feature type="transmembrane region" description="Helical" evidence="1">
    <location>
        <begin position="12"/>
        <end position="33"/>
    </location>
</feature>
<keyword evidence="1" id="KW-0472">Membrane</keyword>
<reference evidence="2" key="1">
    <citation type="submission" date="2022-01" db="EMBL/GenBank/DDBJ databases">
        <title>Genome Sequence Resource for Two Populations of Ditylenchus destructor, the Migratory Endoparasitic Phytonematode.</title>
        <authorList>
            <person name="Zhang H."/>
            <person name="Lin R."/>
            <person name="Xie B."/>
        </authorList>
    </citation>
    <scope>NUCLEOTIDE SEQUENCE</scope>
    <source>
        <strain evidence="2">BazhouSP</strain>
    </source>
</reference>
<dbReference type="EMBL" id="JAKKPZ010000081">
    <property type="protein sequence ID" value="KAI1703520.1"/>
    <property type="molecule type" value="Genomic_DNA"/>
</dbReference>
<name>A0AAD4R1K0_9BILA</name>
<sequence>MLFLVIIRHGYVLHGIYVGHIPLHIFMISMRSLQFELEESRWKFIEFFKSMKSASEDEKSITRFLALSKTHFDIVKKVQKADRIFRLFTLVMIGVWMPTTIFTPVALVQVWSAKWSTQMAFLIYDVTRSIFHFYGLCIMPAQVHTMCQKTTILLNNEVCQRVENLNQPQSITPLIKTFAESVANTDSGITVGGMILIRKSMVLTCLSLVVPYVILFLQLKLKVLE</sequence>
<feature type="transmembrane region" description="Helical" evidence="1">
    <location>
        <begin position="119"/>
        <end position="139"/>
    </location>
</feature>
<accession>A0AAD4R1K0</accession>
<keyword evidence="1" id="KW-1133">Transmembrane helix</keyword>
<dbReference type="PANTHER" id="PTHR34492:SF2">
    <property type="entry name" value="G PROTEIN-COUPLED RECEPTOR"/>
    <property type="match status" value="1"/>
</dbReference>